<evidence type="ECO:0008006" key="3">
    <source>
        <dbReference type="Google" id="ProtNLM"/>
    </source>
</evidence>
<protein>
    <recommendedName>
        <fullName evidence="3">Glycosyl transferase family 1</fullName>
    </recommendedName>
</protein>
<organism evidence="1 2">
    <name type="scientific">Sphingobacterium ginsenosidimutans</name>
    <dbReference type="NCBI Taxonomy" id="687845"/>
    <lineage>
        <taxon>Bacteria</taxon>
        <taxon>Pseudomonadati</taxon>
        <taxon>Bacteroidota</taxon>
        <taxon>Sphingobacteriia</taxon>
        <taxon>Sphingobacteriales</taxon>
        <taxon>Sphingobacteriaceae</taxon>
        <taxon>Sphingobacterium</taxon>
    </lineage>
</organism>
<name>A0ABP8AF26_9SPHI</name>
<dbReference type="Proteomes" id="UP001500167">
    <property type="component" value="Unassembled WGS sequence"/>
</dbReference>
<comment type="caution">
    <text evidence="1">The sequence shown here is derived from an EMBL/GenBank/DDBJ whole genome shotgun (WGS) entry which is preliminary data.</text>
</comment>
<dbReference type="RefSeq" id="WP_346087996.1">
    <property type="nucleotide sequence ID" value="NZ_BAAAZK010000008.1"/>
</dbReference>
<proteinExistence type="predicted"/>
<keyword evidence="2" id="KW-1185">Reference proteome</keyword>
<sequence length="392" mass="45635">MSNKKKILYFVPDNPYQGRAGNITRFTQMLDYFNHHNQEFTVDYVTERLWGNWDDASIEKFRIAYPTINLKIIDRKVPRSTFLQYLFKYKIPEVLFNYFRHKIDFTTWYLKKNFRSITKDEIYDFAIISYVHWGNLIKELKNYKKAIIDTHDFITGQYATCHKGNHSKISGIFKNELKILNQFDEIWTYSVEEKYIFEQFTSRSVLQLPISFKQNILEGQEDSTSAKLIYIASDNPHNVRGADWFLKNALQYIDANIKIVVIGKICGYFPDTEQIVKLGMVDDLDAQYRDSKVAICPMISGTGIKIKVVEALSYGLPVVTNPRGIDGLFNKKQNGCIVTQSGQEFASAVNRLFLDEPYYHKIRQEGLAYFAGNHTIAQEEEFLNATFLSGHR</sequence>
<gene>
    <name evidence="1" type="ORF">GCM10022218_40870</name>
</gene>
<reference evidence="2" key="1">
    <citation type="journal article" date="2019" name="Int. J. Syst. Evol. Microbiol.">
        <title>The Global Catalogue of Microorganisms (GCM) 10K type strain sequencing project: providing services to taxonomists for standard genome sequencing and annotation.</title>
        <authorList>
            <consortium name="The Broad Institute Genomics Platform"/>
            <consortium name="The Broad Institute Genome Sequencing Center for Infectious Disease"/>
            <person name="Wu L."/>
            <person name="Ma J."/>
        </authorList>
    </citation>
    <scope>NUCLEOTIDE SEQUENCE [LARGE SCALE GENOMIC DNA]</scope>
    <source>
        <strain evidence="2">JCM 16722</strain>
    </source>
</reference>
<evidence type="ECO:0000313" key="2">
    <source>
        <dbReference type="Proteomes" id="UP001500167"/>
    </source>
</evidence>
<dbReference type="EMBL" id="BAAAZK010000008">
    <property type="protein sequence ID" value="GAA4182942.1"/>
    <property type="molecule type" value="Genomic_DNA"/>
</dbReference>
<accession>A0ABP8AF26</accession>
<dbReference type="Pfam" id="PF13692">
    <property type="entry name" value="Glyco_trans_1_4"/>
    <property type="match status" value="1"/>
</dbReference>
<dbReference type="SUPFAM" id="SSF53756">
    <property type="entry name" value="UDP-Glycosyltransferase/glycogen phosphorylase"/>
    <property type="match status" value="1"/>
</dbReference>
<dbReference type="Gene3D" id="3.40.50.2000">
    <property type="entry name" value="Glycogen Phosphorylase B"/>
    <property type="match status" value="1"/>
</dbReference>
<evidence type="ECO:0000313" key="1">
    <source>
        <dbReference type="EMBL" id="GAA4182942.1"/>
    </source>
</evidence>